<reference evidence="2" key="2">
    <citation type="submission" date="2019-07" db="EMBL/GenBank/DDBJ databases">
        <authorList>
            <person name="Yang Y."/>
            <person name="Bocs S."/>
            <person name="Baudouin L."/>
        </authorList>
    </citation>
    <scope>NUCLEOTIDE SEQUENCE</scope>
    <source>
        <tissue evidence="2">Spear leaf of Hainan Tall coconut</tissue>
    </source>
</reference>
<dbReference type="AlphaFoldDB" id="A0A8K0HYF7"/>
<name>A0A8K0HYF7_COCNU</name>
<dbReference type="EMBL" id="CM017873">
    <property type="protein sequence ID" value="KAG1330578.1"/>
    <property type="molecule type" value="Genomic_DNA"/>
</dbReference>
<evidence type="ECO:0000313" key="2">
    <source>
        <dbReference type="EMBL" id="KAG1330578.1"/>
    </source>
</evidence>
<gene>
    <name evidence="2" type="ORF">COCNU_02G005460</name>
</gene>
<comment type="caution">
    <text evidence="2">The sequence shown here is derived from an EMBL/GenBank/DDBJ whole genome shotgun (WGS) entry which is preliminary data.</text>
</comment>
<organism evidence="2 3">
    <name type="scientific">Cocos nucifera</name>
    <name type="common">Coconut palm</name>
    <dbReference type="NCBI Taxonomy" id="13894"/>
    <lineage>
        <taxon>Eukaryota</taxon>
        <taxon>Viridiplantae</taxon>
        <taxon>Streptophyta</taxon>
        <taxon>Embryophyta</taxon>
        <taxon>Tracheophyta</taxon>
        <taxon>Spermatophyta</taxon>
        <taxon>Magnoliopsida</taxon>
        <taxon>Liliopsida</taxon>
        <taxon>Arecaceae</taxon>
        <taxon>Arecoideae</taxon>
        <taxon>Cocoseae</taxon>
        <taxon>Attaleinae</taxon>
        <taxon>Cocos</taxon>
    </lineage>
</organism>
<proteinExistence type="predicted"/>
<feature type="region of interest" description="Disordered" evidence="1">
    <location>
        <begin position="1"/>
        <end position="71"/>
    </location>
</feature>
<dbReference type="Proteomes" id="UP000797356">
    <property type="component" value="Chromosome 2"/>
</dbReference>
<protein>
    <submittedName>
        <fullName evidence="2">Uncharacterized protein</fullName>
    </submittedName>
</protein>
<evidence type="ECO:0000256" key="1">
    <source>
        <dbReference type="SAM" id="MobiDB-lite"/>
    </source>
</evidence>
<accession>A0A8K0HYF7</accession>
<reference evidence="2" key="1">
    <citation type="journal article" date="2017" name="Gigascience">
        <title>The genome draft of coconut (Cocos nucifera).</title>
        <authorList>
            <person name="Xiao Y."/>
            <person name="Xu P."/>
            <person name="Fan H."/>
            <person name="Baudouin L."/>
            <person name="Xia W."/>
            <person name="Bocs S."/>
            <person name="Xu J."/>
            <person name="Li Q."/>
            <person name="Guo A."/>
            <person name="Zhou L."/>
            <person name="Li J."/>
            <person name="Wu Y."/>
            <person name="Ma Z."/>
            <person name="Armero A."/>
            <person name="Issali A.E."/>
            <person name="Liu N."/>
            <person name="Peng M."/>
            <person name="Yang Y."/>
        </authorList>
    </citation>
    <scope>NUCLEOTIDE SEQUENCE</scope>
    <source>
        <tissue evidence="2">Spear leaf of Hainan Tall coconut</tissue>
    </source>
</reference>
<evidence type="ECO:0000313" key="3">
    <source>
        <dbReference type="Proteomes" id="UP000797356"/>
    </source>
</evidence>
<feature type="compositionally biased region" description="Basic residues" evidence="1">
    <location>
        <begin position="44"/>
        <end position="58"/>
    </location>
</feature>
<feature type="compositionally biased region" description="Low complexity" evidence="1">
    <location>
        <begin position="13"/>
        <end position="28"/>
    </location>
</feature>
<sequence>MSLRSGGRKVSFDLLAGDSSGDEGSLSLRPSAVLSNGDEDSRSTRRKRKSKASKKKKLGERVALAEDPGLLMRLDLEKPTLAQNGHYEDGMVSVSESRSVESSVCENTVVEPASELESSQVSVSVVELRQRSANGSAGDEPGEEETSTRESSAGQWRPEYKEKVTKLAKEGSLDWNRVMAEDPNVLGGKSTYKVLSLFTCEFILMSFPAISISYQHMITQDGQILCIMCSDPHFAF</sequence>
<keyword evidence="3" id="KW-1185">Reference proteome</keyword>
<feature type="region of interest" description="Disordered" evidence="1">
    <location>
        <begin position="131"/>
        <end position="158"/>
    </location>
</feature>